<dbReference type="InterPro" id="IPR008480">
    <property type="entry name" value="DUF761_pln"/>
</dbReference>
<dbReference type="PANTHER" id="PTHR33098">
    <property type="entry name" value="COTTON FIBER (DUF761)"/>
    <property type="match status" value="1"/>
</dbReference>
<reference evidence="3" key="1">
    <citation type="submission" date="2020-10" db="EMBL/GenBank/DDBJ databases">
        <authorList>
            <person name="Han B."/>
            <person name="Lu T."/>
            <person name="Zhao Q."/>
            <person name="Huang X."/>
            <person name="Zhao Y."/>
        </authorList>
    </citation>
    <scope>NUCLEOTIDE SEQUENCE</scope>
</reference>
<keyword evidence="2" id="KW-1133">Transmembrane helix</keyword>
<protein>
    <recommendedName>
        <fullName evidence="6">DUF4408 domain-containing protein</fullName>
    </recommendedName>
</protein>
<gene>
    <name evidence="3" type="ORF">NCGR_LOCUS48809</name>
    <name evidence="4" type="ORF">NCGR_LOCUS48831</name>
</gene>
<keyword evidence="2" id="KW-0812">Transmembrane</keyword>
<feature type="transmembrane region" description="Helical" evidence="2">
    <location>
        <begin position="6"/>
        <end position="30"/>
    </location>
</feature>
<evidence type="ECO:0008006" key="6">
    <source>
        <dbReference type="Google" id="ProtNLM"/>
    </source>
</evidence>
<keyword evidence="5" id="KW-1185">Reference proteome</keyword>
<evidence type="ECO:0000313" key="4">
    <source>
        <dbReference type="EMBL" id="CAD6265526.1"/>
    </source>
</evidence>
<evidence type="ECO:0000256" key="2">
    <source>
        <dbReference type="SAM" id="Phobius"/>
    </source>
</evidence>
<dbReference type="Proteomes" id="UP000604825">
    <property type="component" value="Unassembled WGS sequence"/>
</dbReference>
<keyword evidence="2" id="KW-0472">Membrane</keyword>
<evidence type="ECO:0000313" key="3">
    <source>
        <dbReference type="EMBL" id="CAD6265504.1"/>
    </source>
</evidence>
<feature type="compositionally biased region" description="Polar residues" evidence="1">
    <location>
        <begin position="246"/>
        <end position="265"/>
    </location>
</feature>
<name>A0A811R659_9POAL</name>
<comment type="caution">
    <text evidence="3">The sequence shown here is derived from an EMBL/GenBank/DDBJ whole genome shotgun (WGS) entry which is preliminary data.</text>
</comment>
<organism evidence="3 5">
    <name type="scientific">Miscanthus lutarioriparius</name>
    <dbReference type="NCBI Taxonomy" id="422564"/>
    <lineage>
        <taxon>Eukaryota</taxon>
        <taxon>Viridiplantae</taxon>
        <taxon>Streptophyta</taxon>
        <taxon>Embryophyta</taxon>
        <taxon>Tracheophyta</taxon>
        <taxon>Spermatophyta</taxon>
        <taxon>Magnoliopsida</taxon>
        <taxon>Liliopsida</taxon>
        <taxon>Poales</taxon>
        <taxon>Poaceae</taxon>
        <taxon>PACMAD clade</taxon>
        <taxon>Panicoideae</taxon>
        <taxon>Andropogonodae</taxon>
        <taxon>Andropogoneae</taxon>
        <taxon>Saccharinae</taxon>
        <taxon>Miscanthus</taxon>
    </lineage>
</organism>
<dbReference type="EMBL" id="CAJGYO010000013">
    <property type="protein sequence ID" value="CAD6265526.1"/>
    <property type="molecule type" value="Genomic_DNA"/>
</dbReference>
<dbReference type="Pfam" id="PF05553">
    <property type="entry name" value="DUF761"/>
    <property type="match status" value="1"/>
</dbReference>
<feature type="region of interest" description="Disordered" evidence="1">
    <location>
        <begin position="245"/>
        <end position="265"/>
    </location>
</feature>
<dbReference type="PANTHER" id="PTHR33098:SF2">
    <property type="entry name" value="OS08G0402500 PROTEIN"/>
    <property type="match status" value="1"/>
</dbReference>
<dbReference type="AlphaFoldDB" id="A0A811R659"/>
<dbReference type="EMBL" id="CAJGYO010000013">
    <property type="protein sequence ID" value="CAD6265504.1"/>
    <property type="molecule type" value="Genomic_DNA"/>
</dbReference>
<proteinExistence type="predicted"/>
<evidence type="ECO:0000313" key="5">
    <source>
        <dbReference type="Proteomes" id="UP000604825"/>
    </source>
</evidence>
<dbReference type="OrthoDB" id="823920at2759"/>
<sequence>MALDYLTWWLSPGVACFLFLNALVAAIAVTSRSRAQQGGRAASTTRRKLCRSASSMVLDRLRSFSAMFSTDPFVELCYYYVSPEAEEQNQVSGAGAAPDRQLAVPEPASSVAAISMMSRNVEDETAAGAVKSMVSSDGDGTCALGQEGRHAQEPMPSPPPPPAAPAAVAVVTAETARVAALVRGPPEEEPATVAEFVKRKHRRGDRVYAVEGKAELNARAEQFIRQFRQELKLQRLDSMLSRHAHTLSTGSGAPTSRELQSGCSI</sequence>
<feature type="region of interest" description="Disordered" evidence="1">
    <location>
        <begin position="132"/>
        <end position="165"/>
    </location>
</feature>
<feature type="compositionally biased region" description="Pro residues" evidence="1">
    <location>
        <begin position="155"/>
        <end position="164"/>
    </location>
</feature>
<accession>A0A811R659</accession>
<evidence type="ECO:0000256" key="1">
    <source>
        <dbReference type="SAM" id="MobiDB-lite"/>
    </source>
</evidence>